<dbReference type="Gene3D" id="3.40.50.620">
    <property type="entry name" value="HUPs"/>
    <property type="match status" value="1"/>
</dbReference>
<dbReference type="OrthoDB" id="3213322at2"/>
<dbReference type="EMBL" id="CAJB01000051">
    <property type="protein sequence ID" value="CCH76750.1"/>
    <property type="molecule type" value="Genomic_DNA"/>
</dbReference>
<dbReference type="RefSeq" id="WP_048553551.1">
    <property type="nucleotide sequence ID" value="NZ_HF570958.1"/>
</dbReference>
<organism evidence="2 3">
    <name type="scientific">Nostocoides japonicum T1-X7</name>
    <dbReference type="NCBI Taxonomy" id="1194083"/>
    <lineage>
        <taxon>Bacteria</taxon>
        <taxon>Bacillati</taxon>
        <taxon>Actinomycetota</taxon>
        <taxon>Actinomycetes</taxon>
        <taxon>Micrococcales</taxon>
        <taxon>Intrasporangiaceae</taxon>
        <taxon>Nostocoides</taxon>
    </lineage>
</organism>
<dbReference type="InterPro" id="IPR014729">
    <property type="entry name" value="Rossmann-like_a/b/a_fold"/>
</dbReference>
<dbReference type="Proteomes" id="UP000035721">
    <property type="component" value="Unassembled WGS sequence"/>
</dbReference>
<dbReference type="STRING" id="1194083.BN12_1440009"/>
<evidence type="ECO:0000313" key="3">
    <source>
        <dbReference type="Proteomes" id="UP000035721"/>
    </source>
</evidence>
<dbReference type="SUPFAM" id="SSF52402">
    <property type="entry name" value="Adenine nucleotide alpha hydrolases-like"/>
    <property type="match status" value="1"/>
</dbReference>
<proteinExistence type="predicted"/>
<comment type="caution">
    <text evidence="2">The sequence shown here is derived from an EMBL/GenBank/DDBJ whole genome shotgun (WGS) entry which is preliminary data.</text>
</comment>
<name>A0A077LXV0_9MICO</name>
<evidence type="ECO:0000259" key="1">
    <source>
        <dbReference type="Pfam" id="PF00582"/>
    </source>
</evidence>
<dbReference type="AlphaFoldDB" id="A0A077LXV0"/>
<feature type="domain" description="UspA" evidence="1">
    <location>
        <begin position="94"/>
        <end position="169"/>
    </location>
</feature>
<sequence length="182" mass="19982">MAHEHVPPQPHPSRLTEFGGHPLVVSIMPDQPPLVAITAASLGRAIGAPALYFAYVDTERYTIEEYPDGTVRHGSIDPDVADTGWEDTAAALTRSVADAMAGQDVPWQFRYLAGRIDRSLTHLARAVDAAALVVASHVGHHHRHIRDFLNTSVSVQLAHHQHRPVLVVPLEVVDWEGRAPWD</sequence>
<dbReference type="Pfam" id="PF00582">
    <property type="entry name" value="Usp"/>
    <property type="match status" value="1"/>
</dbReference>
<gene>
    <name evidence="2" type="ORF">BN12_1440009</name>
</gene>
<keyword evidence="3" id="KW-1185">Reference proteome</keyword>
<accession>A0A077LXV0</accession>
<dbReference type="InterPro" id="IPR006016">
    <property type="entry name" value="UspA"/>
</dbReference>
<protein>
    <submittedName>
        <fullName evidence="2">Universal stress family protein</fullName>
    </submittedName>
</protein>
<reference evidence="2 3" key="1">
    <citation type="journal article" date="2013" name="ISME J.">
        <title>A metabolic model for members of the genus Tetrasphaera involved in enhanced biological phosphorus removal.</title>
        <authorList>
            <person name="Kristiansen R."/>
            <person name="Nguyen H.T.T."/>
            <person name="Saunders A.M."/>
            <person name="Nielsen J.L."/>
            <person name="Wimmer R."/>
            <person name="Le V.Q."/>
            <person name="McIlroy S.J."/>
            <person name="Petrovski S."/>
            <person name="Seviour R.J."/>
            <person name="Calteau A."/>
            <person name="Nielsen K.L."/>
            <person name="Nielsen P.H."/>
        </authorList>
    </citation>
    <scope>NUCLEOTIDE SEQUENCE [LARGE SCALE GENOMIC DNA]</scope>
    <source>
        <strain evidence="2 3">T1-X7</strain>
    </source>
</reference>
<evidence type="ECO:0000313" key="2">
    <source>
        <dbReference type="EMBL" id="CCH76750.1"/>
    </source>
</evidence>